<sequence length="79" mass="9547">MTIKIKSVNHDFDLVQKYENYNANIFNITIIINCNKELKLGTEKKLKKNIFTYPRSWEKRNKCCYLHDNREINTTIYES</sequence>
<evidence type="ECO:0000313" key="2">
    <source>
        <dbReference type="Proteomes" id="UP000276133"/>
    </source>
</evidence>
<evidence type="ECO:0000313" key="1">
    <source>
        <dbReference type="EMBL" id="RNA15811.1"/>
    </source>
</evidence>
<dbReference type="AlphaFoldDB" id="A0A3M7QXH5"/>
<accession>A0A3M7QXH5</accession>
<protein>
    <submittedName>
        <fullName evidence="1">Uncharacterized protein</fullName>
    </submittedName>
</protein>
<name>A0A3M7QXH5_BRAPC</name>
<reference evidence="1 2" key="1">
    <citation type="journal article" date="2018" name="Sci. Rep.">
        <title>Genomic signatures of local adaptation to the degree of environmental predictability in rotifers.</title>
        <authorList>
            <person name="Franch-Gras L."/>
            <person name="Hahn C."/>
            <person name="Garcia-Roger E.M."/>
            <person name="Carmona M.J."/>
            <person name="Serra M."/>
            <person name="Gomez A."/>
        </authorList>
    </citation>
    <scope>NUCLEOTIDE SEQUENCE [LARGE SCALE GENOMIC DNA]</scope>
    <source>
        <strain evidence="1">HYR1</strain>
    </source>
</reference>
<organism evidence="1 2">
    <name type="scientific">Brachionus plicatilis</name>
    <name type="common">Marine rotifer</name>
    <name type="synonym">Brachionus muelleri</name>
    <dbReference type="NCBI Taxonomy" id="10195"/>
    <lineage>
        <taxon>Eukaryota</taxon>
        <taxon>Metazoa</taxon>
        <taxon>Spiralia</taxon>
        <taxon>Gnathifera</taxon>
        <taxon>Rotifera</taxon>
        <taxon>Eurotatoria</taxon>
        <taxon>Monogononta</taxon>
        <taxon>Pseudotrocha</taxon>
        <taxon>Ploima</taxon>
        <taxon>Brachionidae</taxon>
        <taxon>Brachionus</taxon>
    </lineage>
</organism>
<comment type="caution">
    <text evidence="1">The sequence shown here is derived from an EMBL/GenBank/DDBJ whole genome shotgun (WGS) entry which is preliminary data.</text>
</comment>
<dbReference type="Proteomes" id="UP000276133">
    <property type="component" value="Unassembled WGS sequence"/>
</dbReference>
<proteinExistence type="predicted"/>
<dbReference type="EMBL" id="REGN01004882">
    <property type="protein sequence ID" value="RNA15811.1"/>
    <property type="molecule type" value="Genomic_DNA"/>
</dbReference>
<keyword evidence="2" id="KW-1185">Reference proteome</keyword>
<gene>
    <name evidence="1" type="ORF">BpHYR1_026449</name>
</gene>